<dbReference type="EMBL" id="CP036501">
    <property type="protein sequence ID" value="UZP74809.1"/>
    <property type="molecule type" value="Genomic_DNA"/>
</dbReference>
<keyword evidence="6" id="KW-0067">ATP-binding</keyword>
<dbReference type="InterPro" id="IPR011527">
    <property type="entry name" value="ABC1_TM_dom"/>
</dbReference>
<evidence type="ECO:0000256" key="11">
    <source>
        <dbReference type="SAM" id="Phobius"/>
    </source>
</evidence>
<evidence type="ECO:0000259" key="13">
    <source>
        <dbReference type="PROSITE" id="PS50929"/>
    </source>
</evidence>
<dbReference type="NCBIfam" id="TIGR02203">
    <property type="entry name" value="MsbA_lipidA"/>
    <property type="match status" value="1"/>
</dbReference>
<evidence type="ECO:0000256" key="3">
    <source>
        <dbReference type="ARBA" id="ARBA00022475"/>
    </source>
</evidence>
<evidence type="ECO:0000313" key="14">
    <source>
        <dbReference type="EMBL" id="UZP74809.1"/>
    </source>
</evidence>
<evidence type="ECO:0000259" key="12">
    <source>
        <dbReference type="PROSITE" id="PS50893"/>
    </source>
</evidence>
<evidence type="ECO:0000256" key="9">
    <source>
        <dbReference type="ARBA" id="ARBA00023055"/>
    </source>
</evidence>
<feature type="transmembrane region" description="Helical" evidence="11">
    <location>
        <begin position="89"/>
        <end position="112"/>
    </location>
</feature>
<keyword evidence="3" id="KW-1003">Cell membrane</keyword>
<keyword evidence="9" id="KW-0445">Lipid transport</keyword>
<keyword evidence="2" id="KW-0813">Transport</keyword>
<dbReference type="Gene3D" id="3.40.50.300">
    <property type="entry name" value="P-loop containing nucleotide triphosphate hydrolases"/>
    <property type="match status" value="1"/>
</dbReference>
<evidence type="ECO:0000256" key="4">
    <source>
        <dbReference type="ARBA" id="ARBA00022692"/>
    </source>
</evidence>
<feature type="transmembrane region" description="Helical" evidence="11">
    <location>
        <begin position="170"/>
        <end position="187"/>
    </location>
</feature>
<keyword evidence="10 11" id="KW-0472">Membrane</keyword>
<evidence type="ECO:0000256" key="10">
    <source>
        <dbReference type="ARBA" id="ARBA00023136"/>
    </source>
</evidence>
<feature type="transmembrane region" description="Helical" evidence="11">
    <location>
        <begin position="193"/>
        <end position="210"/>
    </location>
</feature>
<dbReference type="SUPFAM" id="SSF90123">
    <property type="entry name" value="ABC transporter transmembrane region"/>
    <property type="match status" value="1"/>
</dbReference>
<dbReference type="SMART" id="SM00382">
    <property type="entry name" value="AAA"/>
    <property type="match status" value="1"/>
</dbReference>
<dbReference type="PROSITE" id="PS50929">
    <property type="entry name" value="ABC_TM1F"/>
    <property type="match status" value="1"/>
</dbReference>
<feature type="domain" description="ABC transmembrane type-1" evidence="13">
    <location>
        <begin position="30"/>
        <end position="334"/>
    </location>
</feature>
<dbReference type="CDD" id="cd18552">
    <property type="entry name" value="ABC_6TM_MsbA_like"/>
    <property type="match status" value="1"/>
</dbReference>
<evidence type="ECO:0000256" key="1">
    <source>
        <dbReference type="ARBA" id="ARBA00004651"/>
    </source>
</evidence>
<dbReference type="PROSITE" id="PS50893">
    <property type="entry name" value="ABC_TRANSPORTER_2"/>
    <property type="match status" value="1"/>
</dbReference>
<evidence type="ECO:0000313" key="15">
    <source>
        <dbReference type="Proteomes" id="UP001317963"/>
    </source>
</evidence>
<dbReference type="Pfam" id="PF00005">
    <property type="entry name" value="ABC_tran"/>
    <property type="match status" value="1"/>
</dbReference>
<comment type="subcellular location">
    <subcellularLocation>
        <location evidence="1">Cell membrane</location>
        <topology evidence="1">Multi-pass membrane protein</topology>
    </subcellularLocation>
</comment>
<accession>A0ABY6Q698</accession>
<keyword evidence="7" id="KW-1278">Translocase</keyword>
<dbReference type="InterPro" id="IPR036640">
    <property type="entry name" value="ABC1_TM_sf"/>
</dbReference>
<dbReference type="Gene3D" id="1.20.1560.10">
    <property type="entry name" value="ABC transporter type 1, transmembrane domain"/>
    <property type="match status" value="1"/>
</dbReference>
<protein>
    <submittedName>
        <fullName evidence="14">Lipid A export permease/ATP-binding protein MsbA</fullName>
    </submittedName>
</protein>
<evidence type="ECO:0000256" key="7">
    <source>
        <dbReference type="ARBA" id="ARBA00022967"/>
    </source>
</evidence>
<organism evidence="14 15">
    <name type="scientific">Candidatus Paraluminiphilus aquimaris</name>
    <dbReference type="NCBI Taxonomy" id="2518994"/>
    <lineage>
        <taxon>Bacteria</taxon>
        <taxon>Pseudomonadati</taxon>
        <taxon>Pseudomonadota</taxon>
        <taxon>Gammaproteobacteria</taxon>
        <taxon>Cellvibrionales</taxon>
        <taxon>Halieaceae</taxon>
        <taxon>Candidatus Paraluminiphilus</taxon>
    </lineage>
</organism>
<dbReference type="Proteomes" id="UP001317963">
    <property type="component" value="Chromosome"/>
</dbReference>
<dbReference type="PANTHER" id="PTHR43394:SF1">
    <property type="entry name" value="ATP-BINDING CASSETTE SUB-FAMILY B MEMBER 10, MITOCHONDRIAL"/>
    <property type="match status" value="1"/>
</dbReference>
<feature type="transmembrane region" description="Helical" evidence="11">
    <location>
        <begin position="27"/>
        <end position="47"/>
    </location>
</feature>
<dbReference type="PROSITE" id="PS00211">
    <property type="entry name" value="ABC_TRANSPORTER_1"/>
    <property type="match status" value="1"/>
</dbReference>
<dbReference type="InterPro" id="IPR039421">
    <property type="entry name" value="Type_1_exporter"/>
</dbReference>
<proteinExistence type="predicted"/>
<keyword evidence="5" id="KW-0547">Nucleotide-binding</keyword>
<evidence type="ECO:0000256" key="6">
    <source>
        <dbReference type="ARBA" id="ARBA00022840"/>
    </source>
</evidence>
<feature type="transmembrane region" description="Helical" evidence="11">
    <location>
        <begin position="268"/>
        <end position="293"/>
    </location>
</feature>
<evidence type="ECO:0000256" key="2">
    <source>
        <dbReference type="ARBA" id="ARBA00022448"/>
    </source>
</evidence>
<dbReference type="SUPFAM" id="SSF52540">
    <property type="entry name" value="P-loop containing nucleoside triphosphate hydrolases"/>
    <property type="match status" value="1"/>
</dbReference>
<sequence>MSNKTKNAPSDSQLYGRLLSYAFQYKGSLILSFFGFVVYSLGNVLLADLTQFLLDSLGGEQMLSLGFVAQASQWVWPAGDKSTTDYARVAVPIAAVVLSLGRALGFFAGSYFMNKVARSVVHTVRTDLFSALVRAPKAHLDQFSTGELLSKVTFNVEQVSGAASDALKTLLREGLTIIALVAYMLYLNWELTAVFFVVAPAIGLVVHIVGKHFRRYSRRIQESMGSVTEVTAESLAGLDDIRIYGATEQVNARFESASAFNKQQSLKLAFVQAASTPIMQTLLALALGALFWFALDPTVLREFSAGSLVAFITAAAQLGKPIRTLSSIQSIVQRGLAAAEDIFEQLDVPAEVDDGEFQPADVTGAVEFRDIDFRYPGAQINSLSNVGFKVDAGQTVAVVGRSGSGKSTLVKLLARFYVPTSGEILLDGCNIQDIDLGHYREHLGFVPQNITLFSDSVAANIALGSMEGRSPEEIIVATERAQADKFVNDLEHGYDTLIGDQGLGLSGGQQQRIAIARALLKQAPVLILDEATSALDTESEALIQSALDASREGRTTFVVAHRLSTIESADTVLLMDEGRVIAHGSHTHLLDTEPLYRGLHQQGFTDA</sequence>
<feature type="domain" description="ABC transporter" evidence="12">
    <location>
        <begin position="366"/>
        <end position="602"/>
    </location>
</feature>
<dbReference type="InterPro" id="IPR011917">
    <property type="entry name" value="ABC_transpr_lipidA"/>
</dbReference>
<keyword evidence="8 11" id="KW-1133">Transmembrane helix</keyword>
<keyword evidence="15" id="KW-1185">Reference proteome</keyword>
<name>A0ABY6Q698_9GAMM</name>
<evidence type="ECO:0000256" key="8">
    <source>
        <dbReference type="ARBA" id="ARBA00022989"/>
    </source>
</evidence>
<dbReference type="InterPro" id="IPR027417">
    <property type="entry name" value="P-loop_NTPase"/>
</dbReference>
<dbReference type="Pfam" id="PF00664">
    <property type="entry name" value="ABC_membrane"/>
    <property type="match status" value="1"/>
</dbReference>
<dbReference type="InterPro" id="IPR003439">
    <property type="entry name" value="ABC_transporter-like_ATP-bd"/>
</dbReference>
<keyword evidence="4 11" id="KW-0812">Transmembrane</keyword>
<evidence type="ECO:0000256" key="5">
    <source>
        <dbReference type="ARBA" id="ARBA00022741"/>
    </source>
</evidence>
<dbReference type="InterPro" id="IPR017871">
    <property type="entry name" value="ABC_transporter-like_CS"/>
</dbReference>
<dbReference type="PANTHER" id="PTHR43394">
    <property type="entry name" value="ATP-DEPENDENT PERMEASE MDL1, MITOCHONDRIAL"/>
    <property type="match status" value="1"/>
</dbReference>
<dbReference type="RefSeq" id="WP_279241269.1">
    <property type="nucleotide sequence ID" value="NZ_CP036501.1"/>
</dbReference>
<gene>
    <name evidence="14" type="primary">msbA</name>
    <name evidence="14" type="ORF">E0F26_08690</name>
</gene>
<dbReference type="InterPro" id="IPR003593">
    <property type="entry name" value="AAA+_ATPase"/>
</dbReference>
<reference evidence="14 15" key="1">
    <citation type="submission" date="2019-02" db="EMBL/GenBank/DDBJ databases">
        <title>Halieaceae_genomes.</title>
        <authorList>
            <person name="Li S.-H."/>
        </authorList>
    </citation>
    <scope>NUCLEOTIDE SEQUENCE [LARGE SCALE GENOMIC DNA]</scope>
    <source>
        <strain evidence="14 15">JH123</strain>
    </source>
</reference>